<feature type="non-terminal residue" evidence="2">
    <location>
        <position position="1"/>
    </location>
</feature>
<name>A0A0V0HU13_SOLCH</name>
<organism evidence="2">
    <name type="scientific">Solanum chacoense</name>
    <name type="common">Chaco potato</name>
    <dbReference type="NCBI Taxonomy" id="4108"/>
    <lineage>
        <taxon>Eukaryota</taxon>
        <taxon>Viridiplantae</taxon>
        <taxon>Streptophyta</taxon>
        <taxon>Embryophyta</taxon>
        <taxon>Tracheophyta</taxon>
        <taxon>Spermatophyta</taxon>
        <taxon>Magnoliopsida</taxon>
        <taxon>eudicotyledons</taxon>
        <taxon>Gunneridae</taxon>
        <taxon>Pentapetalae</taxon>
        <taxon>asterids</taxon>
        <taxon>lamiids</taxon>
        <taxon>Solanales</taxon>
        <taxon>Solanaceae</taxon>
        <taxon>Solanoideae</taxon>
        <taxon>Solaneae</taxon>
        <taxon>Solanum</taxon>
    </lineage>
</organism>
<dbReference type="AlphaFoldDB" id="A0A0V0HU13"/>
<proteinExistence type="predicted"/>
<evidence type="ECO:0000256" key="1">
    <source>
        <dbReference type="SAM" id="MobiDB-lite"/>
    </source>
</evidence>
<accession>A0A0V0HU13</accession>
<dbReference type="EMBL" id="GEDG01015557">
    <property type="protein sequence ID" value="JAP23360.1"/>
    <property type="molecule type" value="Transcribed_RNA"/>
</dbReference>
<feature type="region of interest" description="Disordered" evidence="1">
    <location>
        <begin position="1"/>
        <end position="32"/>
    </location>
</feature>
<feature type="compositionally biased region" description="Polar residues" evidence="1">
    <location>
        <begin position="1"/>
        <end position="18"/>
    </location>
</feature>
<sequence length="108" mass="12231">QTQQESLQPESRTQPSREQQPRIATQAPATRSRVLSTENIGELGQLLQSCSFVLCSQSSGQPLKYVEDRTSSWMVALSLKKFEFQIRKNSLKILLVSPLFSTLTLLYK</sequence>
<reference evidence="2" key="1">
    <citation type="submission" date="2015-12" db="EMBL/GenBank/DDBJ databases">
        <title>Gene expression during late stages of embryo sac development: a critical building block for successful pollen-pistil interactions.</title>
        <authorList>
            <person name="Liu Y."/>
            <person name="Joly V."/>
            <person name="Sabar M."/>
            <person name="Matton D.P."/>
        </authorList>
    </citation>
    <scope>NUCLEOTIDE SEQUENCE</scope>
</reference>
<protein>
    <submittedName>
        <fullName evidence="2">Putative ovule protein</fullName>
    </submittedName>
</protein>
<evidence type="ECO:0000313" key="2">
    <source>
        <dbReference type="EMBL" id="JAP23360.1"/>
    </source>
</evidence>